<evidence type="ECO:0000313" key="9">
    <source>
        <dbReference type="RefSeq" id="XP_031565225.1"/>
    </source>
</evidence>
<evidence type="ECO:0000259" key="7">
    <source>
        <dbReference type="PROSITE" id="PS50237"/>
    </source>
</evidence>
<dbReference type="RefSeq" id="XP_031565225.1">
    <property type="nucleotide sequence ID" value="XM_031709365.1"/>
</dbReference>
<dbReference type="Proteomes" id="UP000515163">
    <property type="component" value="Unplaced"/>
</dbReference>
<sequence>MCPTCHTSFPLSLIEEHADICCERVARASELAYSNLMLTMEVEDNQDNPAQDVDHMAQEREEEKSELKYIIEKIKGRVSAKSSHIDVQRKFIFDDYLEGRKRPWIKAENRLSVVFIGEAAVDDGGPRREFFTEIFEHVKRRLFIQDDKDGFVPLESTVALTEGSFKVAGELMAMSLAQGGPAPNFLASWVYDYLSSGLDGVPAQIENIKDSKFKRVAEKIMAVETEKDLQEVLTEDDSMDILNEVGYRGVPQREKIKNKDKILRSVYVKVYVEPKIPMLNQMAKGLELYGVLDEITKNKEEMRKVFTFDNFEELTNASLRALWSINFSLPQKLKEDEIITYKAFADFICMVEYEGMSKYEVSLADVLKFITGCTQVPPLGFSKKIAITFVHGCESGCKCRPTASTCALELRLPIHIKSFDDMVSCGVSMLKECFGFGNV</sequence>
<dbReference type="Pfam" id="PF00632">
    <property type="entry name" value="HECT"/>
    <property type="match status" value="1"/>
</dbReference>
<dbReference type="InParanoid" id="A0A6P8IF37"/>
<name>A0A6P8IF37_ACTTE</name>
<evidence type="ECO:0000256" key="5">
    <source>
        <dbReference type="ARBA" id="ARBA00022786"/>
    </source>
</evidence>
<evidence type="ECO:0000256" key="3">
    <source>
        <dbReference type="ARBA" id="ARBA00012485"/>
    </source>
</evidence>
<dbReference type="InterPro" id="IPR000569">
    <property type="entry name" value="HECT_dom"/>
</dbReference>
<dbReference type="GO" id="GO:0000209">
    <property type="term" value="P:protein polyubiquitination"/>
    <property type="evidence" value="ECO:0007669"/>
    <property type="project" value="TreeGrafter"/>
</dbReference>
<organism evidence="8 9">
    <name type="scientific">Actinia tenebrosa</name>
    <name type="common">Australian red waratah sea anemone</name>
    <dbReference type="NCBI Taxonomy" id="6105"/>
    <lineage>
        <taxon>Eukaryota</taxon>
        <taxon>Metazoa</taxon>
        <taxon>Cnidaria</taxon>
        <taxon>Anthozoa</taxon>
        <taxon>Hexacorallia</taxon>
        <taxon>Actiniaria</taxon>
        <taxon>Actiniidae</taxon>
        <taxon>Actinia</taxon>
    </lineage>
</organism>
<feature type="domain" description="HECT" evidence="7">
    <location>
        <begin position="101"/>
        <end position="413"/>
    </location>
</feature>
<dbReference type="GO" id="GO:0061630">
    <property type="term" value="F:ubiquitin protein ligase activity"/>
    <property type="evidence" value="ECO:0007669"/>
    <property type="project" value="UniProtKB-EC"/>
</dbReference>
<proteinExistence type="predicted"/>
<dbReference type="InterPro" id="IPR035983">
    <property type="entry name" value="Hect_E3_ubiquitin_ligase"/>
</dbReference>
<dbReference type="GO" id="GO:0005737">
    <property type="term" value="C:cytoplasm"/>
    <property type="evidence" value="ECO:0007669"/>
    <property type="project" value="TreeGrafter"/>
</dbReference>
<dbReference type="EC" id="2.3.2.26" evidence="3"/>
<dbReference type="Gene3D" id="3.90.1750.10">
    <property type="entry name" value="Hect, E3 ligase catalytic domains"/>
    <property type="match status" value="1"/>
</dbReference>
<dbReference type="PROSITE" id="PS50237">
    <property type="entry name" value="HECT"/>
    <property type="match status" value="1"/>
</dbReference>
<dbReference type="SUPFAM" id="SSF56204">
    <property type="entry name" value="Hect, E3 ligase catalytic domain"/>
    <property type="match status" value="1"/>
</dbReference>
<dbReference type="InterPro" id="IPR050409">
    <property type="entry name" value="E3_ubiq-protein_ligase"/>
</dbReference>
<feature type="active site" description="Glycyl thioester intermediate" evidence="6">
    <location>
        <position position="406"/>
    </location>
</feature>
<comment type="catalytic activity">
    <reaction evidence="1">
        <text>S-ubiquitinyl-[E2 ubiquitin-conjugating enzyme]-L-cysteine + [acceptor protein]-L-lysine = [E2 ubiquitin-conjugating enzyme]-L-cysteine + N(6)-ubiquitinyl-[acceptor protein]-L-lysine.</text>
        <dbReference type="EC" id="2.3.2.26"/>
    </reaction>
</comment>
<dbReference type="AlphaFoldDB" id="A0A6P8IF37"/>
<dbReference type="KEGG" id="aten:116300489"/>
<keyword evidence="8" id="KW-1185">Reference proteome</keyword>
<dbReference type="PANTHER" id="PTHR11254">
    <property type="entry name" value="HECT DOMAIN UBIQUITIN-PROTEIN LIGASE"/>
    <property type="match status" value="1"/>
</dbReference>
<evidence type="ECO:0000256" key="1">
    <source>
        <dbReference type="ARBA" id="ARBA00000885"/>
    </source>
</evidence>
<gene>
    <name evidence="9" type="primary">LOC116300489</name>
</gene>
<keyword evidence="5 6" id="KW-0833">Ubl conjugation pathway</keyword>
<dbReference type="OrthoDB" id="5987852at2759"/>
<protein>
    <recommendedName>
        <fullName evidence="3">HECT-type E3 ubiquitin transferase</fullName>
        <ecNumber evidence="3">2.3.2.26</ecNumber>
    </recommendedName>
</protein>
<evidence type="ECO:0000256" key="2">
    <source>
        <dbReference type="ARBA" id="ARBA00004906"/>
    </source>
</evidence>
<comment type="pathway">
    <text evidence="2">Protein modification; protein ubiquitination.</text>
</comment>
<dbReference type="SMART" id="SM00119">
    <property type="entry name" value="HECTc"/>
    <property type="match status" value="1"/>
</dbReference>
<dbReference type="PANTHER" id="PTHR11254:SF67">
    <property type="entry name" value="E3 UBIQUITIN-PROTEIN LIGASE HUWE1"/>
    <property type="match status" value="1"/>
</dbReference>
<evidence type="ECO:0000313" key="8">
    <source>
        <dbReference type="Proteomes" id="UP000515163"/>
    </source>
</evidence>
<evidence type="ECO:0000256" key="4">
    <source>
        <dbReference type="ARBA" id="ARBA00022679"/>
    </source>
</evidence>
<evidence type="ECO:0000256" key="6">
    <source>
        <dbReference type="PROSITE-ProRule" id="PRU00104"/>
    </source>
</evidence>
<dbReference type="GeneID" id="116300489"/>
<dbReference type="GO" id="GO:0006511">
    <property type="term" value="P:ubiquitin-dependent protein catabolic process"/>
    <property type="evidence" value="ECO:0007669"/>
    <property type="project" value="TreeGrafter"/>
</dbReference>
<reference evidence="9" key="1">
    <citation type="submission" date="2025-08" db="UniProtKB">
        <authorList>
            <consortium name="RefSeq"/>
        </authorList>
    </citation>
    <scope>IDENTIFICATION</scope>
    <source>
        <tissue evidence="9">Tentacle</tissue>
    </source>
</reference>
<keyword evidence="4" id="KW-0808">Transferase</keyword>
<dbReference type="Gene3D" id="3.30.2410.10">
    <property type="entry name" value="Hect, E3 ligase catalytic domain"/>
    <property type="match status" value="1"/>
</dbReference>
<accession>A0A6P8IF37</accession>